<dbReference type="OrthoDB" id="9791366at2"/>
<evidence type="ECO:0000259" key="1">
    <source>
        <dbReference type="Pfam" id="PF00561"/>
    </source>
</evidence>
<evidence type="ECO:0000313" key="3">
    <source>
        <dbReference type="Proteomes" id="UP000070371"/>
    </source>
</evidence>
<feature type="domain" description="AB hydrolase-1" evidence="1">
    <location>
        <begin position="23"/>
        <end position="260"/>
    </location>
</feature>
<dbReference type="STRING" id="1579316.RC74_02890"/>
<dbReference type="SUPFAM" id="SSF53474">
    <property type="entry name" value="alpha/beta-Hydrolases"/>
    <property type="match status" value="1"/>
</dbReference>
<accession>A0A126UY40</accession>
<protein>
    <submittedName>
        <fullName evidence="2">Hydrolase</fullName>
    </submittedName>
</protein>
<dbReference type="InterPro" id="IPR050228">
    <property type="entry name" value="Carboxylesterase_BioH"/>
</dbReference>
<dbReference type="RefSeq" id="WP_039000739.1">
    <property type="nucleotide sequence ID" value="NZ_CP014327.1"/>
</dbReference>
<dbReference type="KEGG" id="hat:RC74_02890"/>
<reference evidence="2 3" key="1">
    <citation type="submission" date="2016-02" db="EMBL/GenBank/DDBJ databases">
        <title>Complete genome sequence of Halocynthiibacter arcticus PAMC 20958t from arctic marine sediment.</title>
        <authorList>
            <person name="Lee Y.M."/>
            <person name="Baek K."/>
            <person name="Lee H.K."/>
            <person name="Shin S.C."/>
        </authorList>
    </citation>
    <scope>NUCLEOTIDE SEQUENCE [LARGE SCALE GENOMIC DNA]</scope>
    <source>
        <strain evidence="2">PAMC 20958</strain>
    </source>
</reference>
<dbReference type="InterPro" id="IPR029058">
    <property type="entry name" value="AB_hydrolase_fold"/>
</dbReference>
<proteinExistence type="predicted"/>
<dbReference type="PANTHER" id="PTHR43194">
    <property type="entry name" value="HYDROLASE ALPHA/BETA FOLD FAMILY"/>
    <property type="match status" value="1"/>
</dbReference>
<dbReference type="Proteomes" id="UP000070371">
    <property type="component" value="Chromosome"/>
</dbReference>
<keyword evidence="2" id="KW-0378">Hydrolase</keyword>
<dbReference type="AlphaFoldDB" id="A0A126UY40"/>
<dbReference type="EMBL" id="CP014327">
    <property type="protein sequence ID" value="AML50349.1"/>
    <property type="molecule type" value="Genomic_DNA"/>
</dbReference>
<dbReference type="Pfam" id="PF00561">
    <property type="entry name" value="Abhydrolase_1"/>
    <property type="match status" value="1"/>
</dbReference>
<dbReference type="PANTHER" id="PTHR43194:SF2">
    <property type="entry name" value="PEROXISOMAL MEMBRANE PROTEIN LPX1"/>
    <property type="match status" value="1"/>
</dbReference>
<dbReference type="Gene3D" id="3.40.50.1820">
    <property type="entry name" value="alpha/beta hydrolase"/>
    <property type="match status" value="1"/>
</dbReference>
<dbReference type="InterPro" id="IPR000073">
    <property type="entry name" value="AB_hydrolase_1"/>
</dbReference>
<gene>
    <name evidence="2" type="ORF">RC74_02890</name>
</gene>
<keyword evidence="3" id="KW-1185">Reference proteome</keyword>
<dbReference type="GO" id="GO:0016787">
    <property type="term" value="F:hydrolase activity"/>
    <property type="evidence" value="ECO:0007669"/>
    <property type="project" value="UniProtKB-KW"/>
</dbReference>
<evidence type="ECO:0000313" key="2">
    <source>
        <dbReference type="EMBL" id="AML50349.1"/>
    </source>
</evidence>
<organism evidence="2 3">
    <name type="scientific">Falsihalocynthiibacter arcticus</name>
    <dbReference type="NCBI Taxonomy" id="1579316"/>
    <lineage>
        <taxon>Bacteria</taxon>
        <taxon>Pseudomonadati</taxon>
        <taxon>Pseudomonadota</taxon>
        <taxon>Alphaproteobacteria</taxon>
        <taxon>Rhodobacterales</taxon>
        <taxon>Roseobacteraceae</taxon>
        <taxon>Falsihalocynthiibacter</taxon>
    </lineage>
</organism>
<name>A0A126UY40_9RHOB</name>
<sequence>MNHTYKSVDGLTLNYMDQGTGLPVICLPGLTRNAQDFDYLVPHFPNIRIIRPDYRGRGKSDWADPATYTVPVEAGDILALMDHLDLEKAALLGTSRGGLIAMGLARAAKNRLLGVCLNDIGPVIEQTGLEDISAYLGRPPTQKNYDAAATAKAGFLTGFRNVPMTRWLEEVRNQYEQTDDGLSLRYDPRLRETVLATFAAQAPDLWPYFDALDGLPTALLRGETSDLLSRETANEMSKRRPDMLFTQVADRGHIPFLDEPESLELIRSWLGKMQ</sequence>